<keyword evidence="1" id="KW-1133">Transmembrane helix</keyword>
<proteinExistence type="predicted"/>
<sequence length="164" mass="18582">MVPNEYCAKFDHQYFVSWLRMQKHKAKIDLILFIPTAAIMLGSTLPLVFMAINESSSAAAVTEWGFALLMLITTIFCIQLFLSTYYIINSDQLIIRSGMLYRKRVAISSIRKVKATRNPISSPAPSLDRLEIFYNKFDSVIISPKDKAAFIASLIKLNPEIEVV</sequence>
<evidence type="ECO:0000313" key="4">
    <source>
        <dbReference type="Proteomes" id="UP000660862"/>
    </source>
</evidence>
<organism evidence="3 4">
    <name type="scientific">Parapedobacter pyrenivorans</name>
    <dbReference type="NCBI Taxonomy" id="1305674"/>
    <lineage>
        <taxon>Bacteria</taxon>
        <taxon>Pseudomonadati</taxon>
        <taxon>Bacteroidota</taxon>
        <taxon>Sphingobacteriia</taxon>
        <taxon>Sphingobacteriales</taxon>
        <taxon>Sphingobacteriaceae</taxon>
        <taxon>Parapedobacter</taxon>
    </lineage>
</organism>
<dbReference type="InterPro" id="IPR009589">
    <property type="entry name" value="PH_YyaB-like"/>
</dbReference>
<dbReference type="GO" id="GO:0030153">
    <property type="term" value="P:bacteriocin immunity"/>
    <property type="evidence" value="ECO:0007669"/>
    <property type="project" value="InterPro"/>
</dbReference>
<protein>
    <recommendedName>
        <fullName evidence="2">Uncharacterized protein YyaB-like PH domain-containing protein</fullName>
    </recommendedName>
</protein>
<feature type="transmembrane region" description="Helical" evidence="1">
    <location>
        <begin position="30"/>
        <end position="52"/>
    </location>
</feature>
<accession>A0A917HV52</accession>
<evidence type="ECO:0000256" key="1">
    <source>
        <dbReference type="SAM" id="Phobius"/>
    </source>
</evidence>
<keyword evidence="1" id="KW-0472">Membrane</keyword>
<dbReference type="AlphaFoldDB" id="A0A917HV52"/>
<dbReference type="Proteomes" id="UP000660862">
    <property type="component" value="Unassembled WGS sequence"/>
</dbReference>
<keyword evidence="1" id="KW-0812">Transmembrane</keyword>
<comment type="caution">
    <text evidence="3">The sequence shown here is derived from an EMBL/GenBank/DDBJ whole genome shotgun (WGS) entry which is preliminary data.</text>
</comment>
<evidence type="ECO:0000259" key="2">
    <source>
        <dbReference type="Pfam" id="PF06713"/>
    </source>
</evidence>
<feature type="domain" description="Uncharacterized protein YyaB-like PH" evidence="2">
    <location>
        <begin position="84"/>
        <end position="158"/>
    </location>
</feature>
<name>A0A917HV52_9SPHI</name>
<gene>
    <name evidence="3" type="ORF">GCM10007415_25990</name>
</gene>
<dbReference type="Pfam" id="PF06713">
    <property type="entry name" value="bPH_4"/>
    <property type="match status" value="1"/>
</dbReference>
<keyword evidence="4" id="KW-1185">Reference proteome</keyword>
<evidence type="ECO:0000313" key="3">
    <source>
        <dbReference type="EMBL" id="GGG90338.1"/>
    </source>
</evidence>
<feature type="transmembrane region" description="Helical" evidence="1">
    <location>
        <begin position="64"/>
        <end position="88"/>
    </location>
</feature>
<dbReference type="EMBL" id="BMER01000002">
    <property type="protein sequence ID" value="GGG90338.1"/>
    <property type="molecule type" value="Genomic_DNA"/>
</dbReference>
<reference evidence="3" key="1">
    <citation type="journal article" date="2014" name="Int. J. Syst. Evol. Microbiol.">
        <title>Complete genome sequence of Corynebacterium casei LMG S-19264T (=DSM 44701T), isolated from a smear-ripened cheese.</title>
        <authorList>
            <consortium name="US DOE Joint Genome Institute (JGI-PGF)"/>
            <person name="Walter F."/>
            <person name="Albersmeier A."/>
            <person name="Kalinowski J."/>
            <person name="Ruckert C."/>
        </authorList>
    </citation>
    <scope>NUCLEOTIDE SEQUENCE</scope>
    <source>
        <strain evidence="3">CGMCC 1.12195</strain>
    </source>
</reference>
<reference evidence="3" key="2">
    <citation type="submission" date="2020-09" db="EMBL/GenBank/DDBJ databases">
        <authorList>
            <person name="Sun Q."/>
            <person name="Zhou Y."/>
        </authorList>
    </citation>
    <scope>NUCLEOTIDE SEQUENCE</scope>
    <source>
        <strain evidence="3">CGMCC 1.12195</strain>
    </source>
</reference>